<gene>
    <name evidence="1" type="ORF">MKP09_15275</name>
</gene>
<dbReference type="InterPro" id="IPR029062">
    <property type="entry name" value="Class_I_gatase-like"/>
</dbReference>
<sequence>MVIIKRYILIGSLIISGGVNGQTINTPDHKNEKTAFQIAAPWNEAYDVRSDVAIVYGVNDAGGKFEERVKGWRDKGYKVHFMTGIAWGQYQDYFLGEYDGKTHLDEGQVERDGDTIWHGKNVPYTVPSDNFLKYLKTHLKRAIDAGVSAIHLEEPEFWARAGYSGAFKKEWKRYYGFDWKPQHESPEATYQSSKLKYDLYYNALKECFAYVKSYSKSVGKDVKCYVPTHSLINYSSWRIVSPEASLASIKDVDGYIAQVWTGTSREPVYFNGVEKERVFENAFLEYGSMISMIQPTGKKIFLLTDPIEDWPRTWDDYKKNYQATFTAKLLYPTVADYEVMPWPNRIYLGKFKMEGSDEKQPIAPAYAMQMQVMVNSLNEIPVSNNKLNGSHGMGVLVSNSMMFQRFPTHEGYEDPQLSNFYGMAMPLLKRGVPIETVHMENLLHENALKNIKVLIMSYSNMKPLNEAYHTELADWVKKGGVLIYYGRDNDPFQEVNEWWNTKGKNYKAPSEDLFEKLNIADTSEFIKSGKGWVSINRHDPKELVLTKNADNVLINKVKEAYEVKANATKLAFKNNFLLHRGPYIIAAVLNENDDQTPLVIKGPVVDLFDPELPVLREKTVKPGEQAYLYNINAATGVAPKVLATAARVYNEEVKNQIYTFTVKSPANTVNVMRIKLPQKPIEISMRNGDNEIPIDSNKWDAESKTVLLKFKNLSKGIDVKIRW</sequence>
<evidence type="ECO:0000313" key="1">
    <source>
        <dbReference type="EMBL" id="MCH5599173.1"/>
    </source>
</evidence>
<organism evidence="1 2">
    <name type="scientific">Niabella ginsengisoli</name>
    <dbReference type="NCBI Taxonomy" id="522298"/>
    <lineage>
        <taxon>Bacteria</taxon>
        <taxon>Pseudomonadati</taxon>
        <taxon>Bacteroidota</taxon>
        <taxon>Chitinophagia</taxon>
        <taxon>Chitinophagales</taxon>
        <taxon>Chitinophagaceae</taxon>
        <taxon>Niabella</taxon>
    </lineage>
</organism>
<evidence type="ECO:0008006" key="3">
    <source>
        <dbReference type="Google" id="ProtNLM"/>
    </source>
</evidence>
<keyword evidence="2" id="KW-1185">Reference proteome</keyword>
<evidence type="ECO:0000313" key="2">
    <source>
        <dbReference type="Proteomes" id="UP001202248"/>
    </source>
</evidence>
<dbReference type="Gene3D" id="3.40.50.880">
    <property type="match status" value="1"/>
</dbReference>
<accession>A0ABS9SLB2</accession>
<proteinExistence type="predicted"/>
<protein>
    <recommendedName>
        <fullName evidence="3">Beta-galactosidase trimerisation domain-containing protein</fullName>
    </recommendedName>
</protein>
<reference evidence="1 2" key="1">
    <citation type="submission" date="2022-02" db="EMBL/GenBank/DDBJ databases">
        <authorList>
            <person name="Min J."/>
        </authorList>
    </citation>
    <scope>NUCLEOTIDE SEQUENCE [LARGE SCALE GENOMIC DNA]</scope>
    <source>
        <strain evidence="1 2">GR10-1</strain>
    </source>
</reference>
<dbReference type="Proteomes" id="UP001202248">
    <property type="component" value="Unassembled WGS sequence"/>
</dbReference>
<name>A0ABS9SLB2_9BACT</name>
<dbReference type="RefSeq" id="WP_240830849.1">
    <property type="nucleotide sequence ID" value="NZ_JAKWBL010000003.1"/>
</dbReference>
<dbReference type="EMBL" id="JAKWBL010000003">
    <property type="protein sequence ID" value="MCH5599173.1"/>
    <property type="molecule type" value="Genomic_DNA"/>
</dbReference>
<comment type="caution">
    <text evidence="1">The sequence shown here is derived from an EMBL/GenBank/DDBJ whole genome shotgun (WGS) entry which is preliminary data.</text>
</comment>